<reference evidence="1" key="1">
    <citation type="submission" date="2022-10" db="EMBL/GenBank/DDBJ databases">
        <title>De novo draft assembly of the Pseudomonas pretiosus genome isolated from the plants rhizorohere.</title>
        <authorList>
            <person name="Robas M."/>
            <person name="Fernandez V.M."/>
            <person name="Provanza A."/>
            <person name="Jimenez P.A."/>
        </authorList>
    </citation>
    <scope>NUCLEOTIDE SEQUENCE</scope>
    <source>
        <strain evidence="1">SAICEU11T</strain>
    </source>
</reference>
<evidence type="ECO:0000313" key="1">
    <source>
        <dbReference type="EMBL" id="MCW1239243.1"/>
    </source>
</evidence>
<proteinExistence type="predicted"/>
<name>A0ABT3ER30_9BACI</name>
<keyword evidence="2" id="KW-1185">Reference proteome</keyword>
<evidence type="ECO:0000313" key="2">
    <source>
        <dbReference type="Proteomes" id="UP001060566"/>
    </source>
</evidence>
<gene>
    <name evidence="1" type="ORF">NGM45_09180</name>
</gene>
<accession>A0ABT3ER30</accession>
<protein>
    <submittedName>
        <fullName evidence="1">Uncharacterized protein</fullName>
    </submittedName>
</protein>
<sequence length="53" mass="6225">MHPKRRDNHDRYLMAAQVKALVKKTAEKEGLTEEQVRQSFLKGYKKMFKGSES</sequence>
<organism evidence="1 2">
    <name type="scientific">Bacillus pretiosus</name>
    <dbReference type="NCBI Taxonomy" id="2983392"/>
    <lineage>
        <taxon>Bacteria</taxon>
        <taxon>Bacillati</taxon>
        <taxon>Bacillota</taxon>
        <taxon>Bacilli</taxon>
        <taxon>Bacillales</taxon>
        <taxon>Bacillaceae</taxon>
        <taxon>Bacillus</taxon>
    </lineage>
</organism>
<dbReference type="Proteomes" id="UP001060566">
    <property type="component" value="Unassembled WGS sequence"/>
</dbReference>
<dbReference type="RefSeq" id="WP_264461562.1">
    <property type="nucleotide sequence ID" value="NZ_JAOXJG010000005.1"/>
</dbReference>
<dbReference type="GeneID" id="301198006"/>
<comment type="caution">
    <text evidence="1">The sequence shown here is derived from an EMBL/GenBank/DDBJ whole genome shotgun (WGS) entry which is preliminary data.</text>
</comment>
<dbReference type="EMBL" id="JAOXJG010000005">
    <property type="protein sequence ID" value="MCW1239243.1"/>
    <property type="molecule type" value="Genomic_DNA"/>
</dbReference>